<reference evidence="1 2" key="1">
    <citation type="journal article" date="2024" name="G3 (Bethesda)">
        <title>Genome assembly of Hibiscus sabdariffa L. provides insights into metabolisms of medicinal natural products.</title>
        <authorList>
            <person name="Kim T."/>
        </authorList>
    </citation>
    <scope>NUCLEOTIDE SEQUENCE [LARGE SCALE GENOMIC DNA]</scope>
    <source>
        <strain evidence="1">TK-2024</strain>
        <tissue evidence="1">Old leaves</tissue>
    </source>
</reference>
<protein>
    <submittedName>
        <fullName evidence="1">Uncharacterized protein</fullName>
    </submittedName>
</protein>
<keyword evidence="2" id="KW-1185">Reference proteome</keyword>
<accession>A0ABR2RYF3</accession>
<evidence type="ECO:0000313" key="1">
    <source>
        <dbReference type="EMBL" id="KAK9017811.1"/>
    </source>
</evidence>
<dbReference type="EMBL" id="JBBPBN010000019">
    <property type="protein sequence ID" value="KAK9017811.1"/>
    <property type="molecule type" value="Genomic_DNA"/>
</dbReference>
<comment type="caution">
    <text evidence="1">The sequence shown here is derived from an EMBL/GenBank/DDBJ whole genome shotgun (WGS) entry which is preliminary data.</text>
</comment>
<organism evidence="1 2">
    <name type="scientific">Hibiscus sabdariffa</name>
    <name type="common">roselle</name>
    <dbReference type="NCBI Taxonomy" id="183260"/>
    <lineage>
        <taxon>Eukaryota</taxon>
        <taxon>Viridiplantae</taxon>
        <taxon>Streptophyta</taxon>
        <taxon>Embryophyta</taxon>
        <taxon>Tracheophyta</taxon>
        <taxon>Spermatophyta</taxon>
        <taxon>Magnoliopsida</taxon>
        <taxon>eudicotyledons</taxon>
        <taxon>Gunneridae</taxon>
        <taxon>Pentapetalae</taxon>
        <taxon>rosids</taxon>
        <taxon>malvids</taxon>
        <taxon>Malvales</taxon>
        <taxon>Malvaceae</taxon>
        <taxon>Malvoideae</taxon>
        <taxon>Hibiscus</taxon>
    </lineage>
</organism>
<name>A0ABR2RYF3_9ROSI</name>
<evidence type="ECO:0000313" key="2">
    <source>
        <dbReference type="Proteomes" id="UP001396334"/>
    </source>
</evidence>
<proteinExistence type="predicted"/>
<dbReference type="Proteomes" id="UP001396334">
    <property type="component" value="Unassembled WGS sequence"/>
</dbReference>
<gene>
    <name evidence="1" type="ORF">V6N11_000812</name>
</gene>
<sequence length="221" mass="25094">MIAPMISLPVAAMVDTDGNRNWAMLNQVLPMQVLLSEILPLARHMQFGKELILVEDIDHALHKCPHAFLVWRELVKPLLLDRFMKLKVKEWVRENLRKGAHFDKESCMRDVFFGGVCWFLWLYRNGYIFENPNTAASSGANHLIEWNAPPVGWVKLGSGGHDNAMLGYSVSFCPLRGEYNSGHDDSFDLTRDIGILSIHGSIVDCSRCAQLGQDRFAYYVV</sequence>